<dbReference type="EMBL" id="AQQV01000001">
    <property type="protein sequence ID" value="ORE88724.1"/>
    <property type="molecule type" value="Genomic_DNA"/>
</dbReference>
<dbReference type="PROSITE" id="PS00893">
    <property type="entry name" value="NUDIX_BOX"/>
    <property type="match status" value="1"/>
</dbReference>
<dbReference type="InterPro" id="IPR000086">
    <property type="entry name" value="NUDIX_hydrolase_dom"/>
</dbReference>
<protein>
    <submittedName>
        <fullName evidence="7">Bifunctional nicotinamide mononucleotide adenylyltransferase/ADP-ribose pyrophosphatase</fullName>
        <ecNumber evidence="7">3.6.1.-</ecNumber>
    </submittedName>
</protein>
<evidence type="ECO:0000256" key="5">
    <source>
        <dbReference type="RuleBase" id="RU003476"/>
    </source>
</evidence>
<dbReference type="CDD" id="cd18873">
    <property type="entry name" value="NUDIX_NadM_like"/>
    <property type="match status" value="1"/>
</dbReference>
<dbReference type="GO" id="GO:0016787">
    <property type="term" value="F:hydrolase activity"/>
    <property type="evidence" value="ECO:0007669"/>
    <property type="project" value="UniProtKB-KW"/>
</dbReference>
<evidence type="ECO:0000256" key="4">
    <source>
        <dbReference type="ARBA" id="ARBA00022801"/>
    </source>
</evidence>
<reference evidence="7 8" key="1">
    <citation type="submission" date="2013-04" db="EMBL/GenBank/DDBJ databases">
        <title>Oceanococcus atlanticus 22II-S10r2 Genome Sequencing.</title>
        <authorList>
            <person name="Lai Q."/>
            <person name="Li G."/>
            <person name="Shao Z."/>
        </authorList>
    </citation>
    <scope>NUCLEOTIDE SEQUENCE [LARGE SCALE GENOMIC DNA]</scope>
    <source>
        <strain evidence="7 8">22II-S10r2</strain>
    </source>
</reference>
<name>A0A1Y1SGC6_9GAMM</name>
<dbReference type="SUPFAM" id="SSF52374">
    <property type="entry name" value="Nucleotidylyl transferase"/>
    <property type="match status" value="1"/>
</dbReference>
<dbReference type="GO" id="GO:0016779">
    <property type="term" value="F:nucleotidyltransferase activity"/>
    <property type="evidence" value="ECO:0007669"/>
    <property type="project" value="UniProtKB-KW"/>
</dbReference>
<comment type="cofactor">
    <cofactor evidence="1">
        <name>Mg(2+)</name>
        <dbReference type="ChEBI" id="CHEBI:18420"/>
    </cofactor>
</comment>
<keyword evidence="2 7" id="KW-0808">Transferase</keyword>
<evidence type="ECO:0000313" key="8">
    <source>
        <dbReference type="Proteomes" id="UP000192342"/>
    </source>
</evidence>
<proteinExistence type="inferred from homology"/>
<feature type="domain" description="Nudix hydrolase" evidence="6">
    <location>
        <begin position="207"/>
        <end position="339"/>
    </location>
</feature>
<dbReference type="InterPro" id="IPR020084">
    <property type="entry name" value="NUDIX_hydrolase_CS"/>
</dbReference>
<gene>
    <name evidence="7" type="ORF">ATO7_02575</name>
</gene>
<dbReference type="OrthoDB" id="542521at2"/>
<keyword evidence="8" id="KW-1185">Reference proteome</keyword>
<comment type="similarity">
    <text evidence="5">Belongs to the Nudix hydrolase family.</text>
</comment>
<dbReference type="AlphaFoldDB" id="A0A1Y1SGC6"/>
<evidence type="ECO:0000256" key="3">
    <source>
        <dbReference type="ARBA" id="ARBA00022695"/>
    </source>
</evidence>
<dbReference type="NCBIfam" id="TIGR00125">
    <property type="entry name" value="cyt_tran_rel"/>
    <property type="match status" value="1"/>
</dbReference>
<dbReference type="PANTHER" id="PTHR21342">
    <property type="entry name" value="PHOSPHOPANTETHEINE ADENYLYLTRANSFERASE"/>
    <property type="match status" value="1"/>
</dbReference>
<dbReference type="InterPro" id="IPR014729">
    <property type="entry name" value="Rossmann-like_a/b/a_fold"/>
</dbReference>
<dbReference type="PROSITE" id="PS51462">
    <property type="entry name" value="NUDIX"/>
    <property type="match status" value="1"/>
</dbReference>
<sequence>MSQAVRHALGLVIGRFQPFHRGHEVICRHALEHSERLLIILGSGQQARSVRNPWTDAEREQLIRNSLPDVAPERLLFESVPDVFYNEQVWLDYVDRAVHRHADDRGVCLFGHTKDSSSYYLALFPQWGYEELPNFQDLSATPLREALLGAGPADLDATLASWAWAMPACGDAPLRALLQAPAFVDMCAEFEVIAAHRKAWAQSPYPPVFVTVDALVECKGHVLLIQRGHRPGKGLWALPGGFVDQQERLQRGAERELQEETGLDLGMLATQRLGNRAYDAPERSDRGRVITHVFHYRLDEASLPAVRGGDDAAHARWWPVAEIEREQMFDDHYCVLQHALDLY</sequence>
<dbReference type="EC" id="3.6.1.-" evidence="7"/>
<evidence type="ECO:0000256" key="2">
    <source>
        <dbReference type="ARBA" id="ARBA00022679"/>
    </source>
</evidence>
<dbReference type="PANTHER" id="PTHR21342:SF0">
    <property type="entry name" value="BIFUNCTIONAL NMN ADENYLYLTRANSFERASE_NUDIX HYDROLASE"/>
    <property type="match status" value="1"/>
</dbReference>
<dbReference type="Gene3D" id="3.90.79.10">
    <property type="entry name" value="Nucleoside Triphosphate Pyrophosphohydrolase"/>
    <property type="match status" value="1"/>
</dbReference>
<dbReference type="SUPFAM" id="SSF55811">
    <property type="entry name" value="Nudix"/>
    <property type="match status" value="1"/>
</dbReference>
<organism evidence="7 8">
    <name type="scientific">Oceanococcus atlanticus</name>
    <dbReference type="NCBI Taxonomy" id="1317117"/>
    <lineage>
        <taxon>Bacteria</taxon>
        <taxon>Pseudomonadati</taxon>
        <taxon>Pseudomonadota</taxon>
        <taxon>Gammaproteobacteria</taxon>
        <taxon>Chromatiales</taxon>
        <taxon>Oceanococcaceae</taxon>
        <taxon>Oceanococcus</taxon>
    </lineage>
</organism>
<evidence type="ECO:0000313" key="7">
    <source>
        <dbReference type="EMBL" id="ORE88724.1"/>
    </source>
</evidence>
<dbReference type="STRING" id="1317117.ATO7_02575"/>
<dbReference type="RefSeq" id="WP_146680112.1">
    <property type="nucleotide sequence ID" value="NZ_AQQV01000001.1"/>
</dbReference>
<dbReference type="Pfam" id="PF00293">
    <property type="entry name" value="NUDIX"/>
    <property type="match status" value="1"/>
</dbReference>
<dbReference type="InterPro" id="IPR020476">
    <property type="entry name" value="Nudix_hydrolase"/>
</dbReference>
<dbReference type="PRINTS" id="PR00502">
    <property type="entry name" value="NUDIXFAMILY"/>
</dbReference>
<accession>A0A1Y1SGC6</accession>
<dbReference type="InterPro" id="IPR015797">
    <property type="entry name" value="NUDIX_hydrolase-like_dom_sf"/>
</dbReference>
<evidence type="ECO:0000256" key="1">
    <source>
        <dbReference type="ARBA" id="ARBA00001946"/>
    </source>
</evidence>
<keyword evidence="3 7" id="KW-0548">Nucleotidyltransferase</keyword>
<dbReference type="Gene3D" id="3.40.50.620">
    <property type="entry name" value="HUPs"/>
    <property type="match status" value="1"/>
</dbReference>
<dbReference type="InterPro" id="IPR004821">
    <property type="entry name" value="Cyt_trans-like"/>
</dbReference>
<keyword evidence="4 5" id="KW-0378">Hydrolase</keyword>
<dbReference type="Proteomes" id="UP000192342">
    <property type="component" value="Unassembled WGS sequence"/>
</dbReference>
<dbReference type="Pfam" id="PF01467">
    <property type="entry name" value="CTP_transf_like"/>
    <property type="match status" value="1"/>
</dbReference>
<comment type="caution">
    <text evidence="7">The sequence shown here is derived from an EMBL/GenBank/DDBJ whole genome shotgun (WGS) entry which is preliminary data.</text>
</comment>
<evidence type="ECO:0000259" key="6">
    <source>
        <dbReference type="PROSITE" id="PS51462"/>
    </source>
</evidence>